<evidence type="ECO:0000313" key="8">
    <source>
        <dbReference type="Proteomes" id="UP000178558"/>
    </source>
</evidence>
<sequence>MEKVKKTGKKLLRILKKRWYFVVAILLVTGGFLLSAKNAQEKNKPKETYTVKRQALKETATFSGEVDADEKVKLKFQTAGRLAWVGVKEGDIVKPYQGIASLDQRELKKELQKELNTFAKTRLDLDQQQQDIRPVVIGALSKDQQERLMRTAQKVQYDVNNAVLDVELSDITLKFSYLTTPIGGVVTKVTSPYAGVNITPLDTEFDIVNPETIFFAVSADQTEVVKLSENMTGDITLDSFSDEQLSGSIRSIAYSPVEDETGTVYKIKMAMDQTASESSRLRLGMTGDATFILKEREDAIAVPTTFIQHENGKSYVLKKINNKPEKTFVKTGEEIDIATIILSGLEPGDVVYD</sequence>
<dbReference type="Gene3D" id="2.40.420.20">
    <property type="match status" value="1"/>
</dbReference>
<reference evidence="7 8" key="1">
    <citation type="journal article" date="2016" name="Nat. Commun.">
        <title>Thousands of microbial genomes shed light on interconnected biogeochemical processes in an aquifer system.</title>
        <authorList>
            <person name="Anantharaman K."/>
            <person name="Brown C.T."/>
            <person name="Hug L.A."/>
            <person name="Sharon I."/>
            <person name="Castelle C.J."/>
            <person name="Probst A.J."/>
            <person name="Thomas B.C."/>
            <person name="Singh A."/>
            <person name="Wilkins M.J."/>
            <person name="Karaoz U."/>
            <person name="Brodie E.L."/>
            <person name="Williams K.H."/>
            <person name="Hubbard S.S."/>
            <person name="Banfield J.F."/>
        </authorList>
    </citation>
    <scope>NUCLEOTIDE SEQUENCE [LARGE SCALE GENOMIC DNA]</scope>
</reference>
<protein>
    <recommendedName>
        <fullName evidence="6">LcnD-like C-terminal domain-containing protein</fullName>
    </recommendedName>
</protein>
<dbReference type="Gene3D" id="2.40.30.170">
    <property type="match status" value="1"/>
</dbReference>
<dbReference type="SUPFAM" id="SSF111369">
    <property type="entry name" value="HlyD-like secretion proteins"/>
    <property type="match status" value="1"/>
</dbReference>
<dbReference type="InterPro" id="IPR058795">
    <property type="entry name" value="LcnD_C"/>
</dbReference>
<keyword evidence="3" id="KW-0812">Transmembrane</keyword>
<organism evidence="7 8">
    <name type="scientific">Candidatus Roizmanbacteria bacterium RIFCSPLOWO2_01_FULL_40_42</name>
    <dbReference type="NCBI Taxonomy" id="1802066"/>
    <lineage>
        <taxon>Bacteria</taxon>
        <taxon>Candidatus Roizmaniibacteriota</taxon>
    </lineage>
</organism>
<evidence type="ECO:0000256" key="2">
    <source>
        <dbReference type="ARBA" id="ARBA00009477"/>
    </source>
</evidence>
<evidence type="ECO:0000256" key="1">
    <source>
        <dbReference type="ARBA" id="ARBA00004370"/>
    </source>
</evidence>
<dbReference type="PANTHER" id="PTHR30469">
    <property type="entry name" value="MULTIDRUG RESISTANCE PROTEIN MDTA"/>
    <property type="match status" value="1"/>
</dbReference>
<dbReference type="AlphaFoldDB" id="A0A1F7J3N8"/>
<keyword evidence="5" id="KW-0472">Membrane</keyword>
<evidence type="ECO:0000256" key="5">
    <source>
        <dbReference type="ARBA" id="ARBA00023136"/>
    </source>
</evidence>
<dbReference type="Gene3D" id="2.40.50.100">
    <property type="match status" value="1"/>
</dbReference>
<name>A0A1F7J3N8_9BACT</name>
<dbReference type="Proteomes" id="UP000178558">
    <property type="component" value="Unassembled WGS sequence"/>
</dbReference>
<dbReference type="GO" id="GO:0015562">
    <property type="term" value="F:efflux transmembrane transporter activity"/>
    <property type="evidence" value="ECO:0007669"/>
    <property type="project" value="TreeGrafter"/>
</dbReference>
<feature type="domain" description="LcnD-like C-terminal" evidence="6">
    <location>
        <begin position="213"/>
        <end position="294"/>
    </location>
</feature>
<proteinExistence type="inferred from homology"/>
<accession>A0A1F7J3N8</accession>
<gene>
    <name evidence="7" type="ORF">A3B50_00250</name>
</gene>
<dbReference type="GO" id="GO:1990281">
    <property type="term" value="C:efflux pump complex"/>
    <property type="evidence" value="ECO:0007669"/>
    <property type="project" value="TreeGrafter"/>
</dbReference>
<dbReference type="EMBL" id="MGAQ01000020">
    <property type="protein sequence ID" value="OGK50204.1"/>
    <property type="molecule type" value="Genomic_DNA"/>
</dbReference>
<dbReference type="PANTHER" id="PTHR30469:SF33">
    <property type="entry name" value="SLR1207 PROTEIN"/>
    <property type="match status" value="1"/>
</dbReference>
<evidence type="ECO:0000259" key="6">
    <source>
        <dbReference type="Pfam" id="PF25940"/>
    </source>
</evidence>
<dbReference type="NCBIfam" id="TIGR01730">
    <property type="entry name" value="RND_mfp"/>
    <property type="match status" value="1"/>
</dbReference>
<dbReference type="InterPro" id="IPR006143">
    <property type="entry name" value="RND_pump_MFP"/>
</dbReference>
<evidence type="ECO:0000313" key="7">
    <source>
        <dbReference type="EMBL" id="OGK50204.1"/>
    </source>
</evidence>
<keyword evidence="4" id="KW-1133">Transmembrane helix</keyword>
<dbReference type="Pfam" id="PF25940">
    <property type="entry name" value="LcnD_C"/>
    <property type="match status" value="1"/>
</dbReference>
<evidence type="ECO:0000256" key="4">
    <source>
        <dbReference type="ARBA" id="ARBA00022989"/>
    </source>
</evidence>
<comment type="similarity">
    <text evidence="2">Belongs to the membrane fusion protein (MFP) (TC 8.A.1) family.</text>
</comment>
<comment type="subcellular location">
    <subcellularLocation>
        <location evidence="1">Membrane</location>
    </subcellularLocation>
</comment>
<evidence type="ECO:0000256" key="3">
    <source>
        <dbReference type="ARBA" id="ARBA00022692"/>
    </source>
</evidence>
<comment type="caution">
    <text evidence="7">The sequence shown here is derived from an EMBL/GenBank/DDBJ whole genome shotgun (WGS) entry which is preliminary data.</text>
</comment>